<evidence type="ECO:0000259" key="6">
    <source>
        <dbReference type="PROSITE" id="PS50110"/>
    </source>
</evidence>
<dbReference type="InterPro" id="IPR011006">
    <property type="entry name" value="CheY-like_superfamily"/>
</dbReference>
<feature type="modified residue" description="4-aspartylphosphate" evidence="4">
    <location>
        <position position="52"/>
    </location>
</feature>
<feature type="DNA-binding region" description="OmpR/PhoB-type" evidence="5">
    <location>
        <begin position="126"/>
        <end position="224"/>
    </location>
</feature>
<dbReference type="FunFam" id="1.10.10.10:FF:000018">
    <property type="entry name" value="DNA-binding response regulator ResD"/>
    <property type="match status" value="1"/>
</dbReference>
<accession>A0A4S4G492</accession>
<comment type="caution">
    <text evidence="8">The sequence shown here is derived from an EMBL/GenBank/DDBJ whole genome shotgun (WGS) entry which is preliminary data.</text>
</comment>
<feature type="domain" description="OmpR/PhoB-type" evidence="7">
    <location>
        <begin position="126"/>
        <end position="224"/>
    </location>
</feature>
<evidence type="ECO:0000313" key="9">
    <source>
        <dbReference type="Proteomes" id="UP000308978"/>
    </source>
</evidence>
<dbReference type="SUPFAM" id="SSF46894">
    <property type="entry name" value="C-terminal effector domain of the bipartite response regulators"/>
    <property type="match status" value="1"/>
</dbReference>
<keyword evidence="2" id="KW-0902">Two-component regulatory system</keyword>
<evidence type="ECO:0000313" key="8">
    <source>
        <dbReference type="EMBL" id="THG37611.1"/>
    </source>
</evidence>
<dbReference type="EMBL" id="SSTJ01000004">
    <property type="protein sequence ID" value="THG37611.1"/>
    <property type="molecule type" value="Genomic_DNA"/>
</dbReference>
<evidence type="ECO:0000256" key="2">
    <source>
        <dbReference type="ARBA" id="ARBA00023012"/>
    </source>
</evidence>
<dbReference type="Pfam" id="PF00486">
    <property type="entry name" value="Trans_reg_C"/>
    <property type="match status" value="1"/>
</dbReference>
<dbReference type="InterPro" id="IPR001867">
    <property type="entry name" value="OmpR/PhoB-type_DNA-bd"/>
</dbReference>
<dbReference type="GO" id="GO:0005829">
    <property type="term" value="C:cytosol"/>
    <property type="evidence" value="ECO:0007669"/>
    <property type="project" value="TreeGrafter"/>
</dbReference>
<dbReference type="PANTHER" id="PTHR48111:SF2">
    <property type="entry name" value="RESPONSE REGULATOR SAER"/>
    <property type="match status" value="1"/>
</dbReference>
<dbReference type="SMART" id="SM00862">
    <property type="entry name" value="Trans_reg_C"/>
    <property type="match status" value="1"/>
</dbReference>
<dbReference type="Gene3D" id="6.10.250.690">
    <property type="match status" value="1"/>
</dbReference>
<evidence type="ECO:0000256" key="4">
    <source>
        <dbReference type="PROSITE-ProRule" id="PRU00169"/>
    </source>
</evidence>
<dbReference type="GO" id="GO:0032993">
    <property type="term" value="C:protein-DNA complex"/>
    <property type="evidence" value="ECO:0007669"/>
    <property type="project" value="TreeGrafter"/>
</dbReference>
<dbReference type="InterPro" id="IPR036388">
    <property type="entry name" value="WH-like_DNA-bd_sf"/>
</dbReference>
<dbReference type="InterPro" id="IPR001789">
    <property type="entry name" value="Sig_transdc_resp-reg_receiver"/>
</dbReference>
<dbReference type="AlphaFoldDB" id="A0A4S4G492"/>
<dbReference type="Gene3D" id="3.40.50.2300">
    <property type="match status" value="1"/>
</dbReference>
<dbReference type="RefSeq" id="WP_136433717.1">
    <property type="nucleotide sequence ID" value="NZ_SSTJ01000004.1"/>
</dbReference>
<name>A0A4S4G492_9ACTN</name>
<organism evidence="8 9">
    <name type="scientific">Adlercreutzia caecimuris</name>
    <dbReference type="NCBI Taxonomy" id="671266"/>
    <lineage>
        <taxon>Bacteria</taxon>
        <taxon>Bacillati</taxon>
        <taxon>Actinomycetota</taxon>
        <taxon>Coriobacteriia</taxon>
        <taxon>Eggerthellales</taxon>
        <taxon>Eggerthellaceae</taxon>
        <taxon>Adlercreutzia</taxon>
    </lineage>
</organism>
<evidence type="ECO:0000256" key="1">
    <source>
        <dbReference type="ARBA" id="ARBA00022553"/>
    </source>
</evidence>
<dbReference type="InterPro" id="IPR039420">
    <property type="entry name" value="WalR-like"/>
</dbReference>
<dbReference type="InterPro" id="IPR016032">
    <property type="entry name" value="Sig_transdc_resp-reg_C-effctor"/>
</dbReference>
<gene>
    <name evidence="8" type="ORF">E5986_04365</name>
</gene>
<dbReference type="SUPFAM" id="SSF52172">
    <property type="entry name" value="CheY-like"/>
    <property type="match status" value="1"/>
</dbReference>
<dbReference type="Proteomes" id="UP000308978">
    <property type="component" value="Unassembled WGS sequence"/>
</dbReference>
<dbReference type="Pfam" id="PF00072">
    <property type="entry name" value="Response_reg"/>
    <property type="match status" value="1"/>
</dbReference>
<dbReference type="CDD" id="cd00383">
    <property type="entry name" value="trans_reg_C"/>
    <property type="match status" value="1"/>
</dbReference>
<keyword evidence="3 5" id="KW-0238">DNA-binding</keyword>
<keyword evidence="1 4" id="KW-0597">Phosphoprotein</keyword>
<dbReference type="GO" id="GO:0000156">
    <property type="term" value="F:phosphorelay response regulator activity"/>
    <property type="evidence" value="ECO:0007669"/>
    <property type="project" value="TreeGrafter"/>
</dbReference>
<dbReference type="GO" id="GO:0000976">
    <property type="term" value="F:transcription cis-regulatory region binding"/>
    <property type="evidence" value="ECO:0007669"/>
    <property type="project" value="TreeGrafter"/>
</dbReference>
<sequence>MTQKILVVDDEPMLTDLLDAHLTQRGYLVCKANNAEEALAKLGLKPDLILLDIGMPGTDGLQLCQTIRNHIGCPILFLTARIAEQDKIDGLAIGGDDYITKPFSLRELTARIEAHLRREARGRQTSEVVAAQGLLINRSQRKVFAGDREIAFSKREFDILDFLASHPNQVFDRERIYAAVWGIDGQGDASVVKEHVRKIRQKLSEACGSEPIETVWGMGYRWKA</sequence>
<dbReference type="PANTHER" id="PTHR48111">
    <property type="entry name" value="REGULATOR OF RPOS"/>
    <property type="match status" value="1"/>
</dbReference>
<evidence type="ECO:0000259" key="7">
    <source>
        <dbReference type="PROSITE" id="PS51755"/>
    </source>
</evidence>
<evidence type="ECO:0000256" key="3">
    <source>
        <dbReference type="ARBA" id="ARBA00023125"/>
    </source>
</evidence>
<dbReference type="GO" id="GO:0006355">
    <property type="term" value="P:regulation of DNA-templated transcription"/>
    <property type="evidence" value="ECO:0007669"/>
    <property type="project" value="InterPro"/>
</dbReference>
<evidence type="ECO:0000256" key="5">
    <source>
        <dbReference type="PROSITE-ProRule" id="PRU01091"/>
    </source>
</evidence>
<dbReference type="PROSITE" id="PS50110">
    <property type="entry name" value="RESPONSE_REGULATORY"/>
    <property type="match status" value="1"/>
</dbReference>
<dbReference type="PROSITE" id="PS51755">
    <property type="entry name" value="OMPR_PHOB"/>
    <property type="match status" value="1"/>
</dbReference>
<proteinExistence type="predicted"/>
<dbReference type="Gene3D" id="1.10.10.10">
    <property type="entry name" value="Winged helix-like DNA-binding domain superfamily/Winged helix DNA-binding domain"/>
    <property type="match status" value="1"/>
</dbReference>
<dbReference type="SMART" id="SM00448">
    <property type="entry name" value="REC"/>
    <property type="match status" value="1"/>
</dbReference>
<reference evidence="8 9" key="1">
    <citation type="submission" date="2019-04" db="EMBL/GenBank/DDBJ databases">
        <title>Microbes associate with the intestines of laboratory mice.</title>
        <authorList>
            <person name="Navarre W."/>
            <person name="Wong E."/>
            <person name="Huang K.C."/>
            <person name="Tropini C."/>
            <person name="Ng K."/>
            <person name="Yu B."/>
        </authorList>
    </citation>
    <scope>NUCLEOTIDE SEQUENCE [LARGE SCALE GENOMIC DNA]</scope>
    <source>
        <strain evidence="8 9">NM80_B27</strain>
    </source>
</reference>
<protein>
    <submittedName>
        <fullName evidence="8">Response regulator transcription factor</fullName>
    </submittedName>
</protein>
<feature type="domain" description="Response regulatory" evidence="6">
    <location>
        <begin position="4"/>
        <end position="116"/>
    </location>
</feature>